<dbReference type="PROSITE" id="PS50089">
    <property type="entry name" value="ZF_RING_2"/>
    <property type="match status" value="1"/>
</dbReference>
<comment type="similarity">
    <text evidence="4">Belongs to the SH3RF family.</text>
</comment>
<dbReference type="InterPro" id="IPR035822">
    <property type="entry name" value="SH3RF2_SH3_3"/>
</dbReference>
<evidence type="ECO:0000256" key="12">
    <source>
        <dbReference type="ARBA" id="ARBA00022786"/>
    </source>
</evidence>
<feature type="region of interest" description="Disordered" evidence="25">
    <location>
        <begin position="544"/>
        <end position="566"/>
    </location>
</feature>
<dbReference type="EC" id="2.3.2.27" evidence="5"/>
<dbReference type="Pfam" id="PF14604">
    <property type="entry name" value="SH3_9"/>
    <property type="match status" value="1"/>
</dbReference>
<evidence type="ECO:0000256" key="17">
    <source>
        <dbReference type="ARBA" id="ARBA00056451"/>
    </source>
</evidence>
<dbReference type="Pfam" id="PF13923">
    <property type="entry name" value="zf-C3HC4_2"/>
    <property type="match status" value="1"/>
</dbReference>
<comment type="catalytic activity">
    <reaction evidence="1">
        <text>S-ubiquitinyl-[E2 ubiquitin-conjugating enzyme]-L-cysteine + [acceptor protein]-L-lysine = [E2 ubiquitin-conjugating enzyme]-L-cysteine + N(6)-ubiquitinyl-[acceptor protein]-L-lysine.</text>
        <dbReference type="EC" id="2.3.2.27"/>
    </reaction>
</comment>
<name>L5JUH7_PTEAL</name>
<dbReference type="FunFam" id="3.30.40.10:FF:000077">
    <property type="entry name" value="E3 ubiquitin-protein ligase SH3RF1 isoform X1"/>
    <property type="match status" value="1"/>
</dbReference>
<evidence type="ECO:0000256" key="19">
    <source>
        <dbReference type="ARBA" id="ARBA00080287"/>
    </source>
</evidence>
<feature type="region of interest" description="Disordered" evidence="25">
    <location>
        <begin position="79"/>
        <end position="106"/>
    </location>
</feature>
<dbReference type="PANTHER" id="PTHR14167">
    <property type="entry name" value="SH3 DOMAIN-CONTAINING"/>
    <property type="match status" value="1"/>
</dbReference>
<comment type="function">
    <text evidence="17">Has E3 ubiquitin-protein ligase activity. Acts as an anti-apoptotic regulator of the JNK pathway by ubiquitinating and promoting the degradation of SH3RF1, a scaffold protein that is required for pro-apoptotic JNK activation. Facilitates TNF-alpha-mediated recruitment of adapter proteins TRADD and RIPK1 to TNFRSF1A and regulates PAK4 protein stability via inhibition of its ubiquitin-mediated proteasomal degradation. Inhibits PPP1CA phosphatase activity.</text>
</comment>
<keyword evidence="29" id="KW-1185">Reference proteome</keyword>
<dbReference type="PROSITE" id="PS50002">
    <property type="entry name" value="SH3"/>
    <property type="match status" value="3"/>
</dbReference>
<dbReference type="GO" id="GO:0008157">
    <property type="term" value="F:protein phosphatase 1 binding"/>
    <property type="evidence" value="ECO:0007669"/>
    <property type="project" value="TreeGrafter"/>
</dbReference>
<evidence type="ECO:0000313" key="29">
    <source>
        <dbReference type="Proteomes" id="UP000010552"/>
    </source>
</evidence>
<dbReference type="InterPro" id="IPR013083">
    <property type="entry name" value="Znf_RING/FYVE/PHD"/>
</dbReference>
<keyword evidence="8" id="KW-0808">Transferase</keyword>
<evidence type="ECO:0000256" key="5">
    <source>
        <dbReference type="ARBA" id="ARBA00012483"/>
    </source>
</evidence>
<evidence type="ECO:0000256" key="14">
    <source>
        <dbReference type="ARBA" id="ARBA00022843"/>
    </source>
</evidence>
<evidence type="ECO:0000256" key="16">
    <source>
        <dbReference type="ARBA" id="ARBA00023272"/>
    </source>
</evidence>
<evidence type="ECO:0000256" key="23">
    <source>
        <dbReference type="PROSITE-ProRule" id="PRU00175"/>
    </source>
</evidence>
<dbReference type="Gene3D" id="3.30.40.10">
    <property type="entry name" value="Zinc/RING finger domain, C3HC4 (zinc finger)"/>
    <property type="match status" value="1"/>
</dbReference>
<dbReference type="FunFam" id="2.30.30.40:FF:000173">
    <property type="entry name" value="E3 ubiquitin-protein ligase SH3RF2 isoform X1"/>
    <property type="match status" value="1"/>
</dbReference>
<feature type="region of interest" description="Disordered" evidence="25">
    <location>
        <begin position="647"/>
        <end position="768"/>
    </location>
</feature>
<dbReference type="GO" id="GO:0005654">
    <property type="term" value="C:nucleoplasm"/>
    <property type="evidence" value="ECO:0007669"/>
    <property type="project" value="TreeGrafter"/>
</dbReference>
<evidence type="ECO:0000259" key="26">
    <source>
        <dbReference type="PROSITE" id="PS50002"/>
    </source>
</evidence>
<evidence type="ECO:0000256" key="8">
    <source>
        <dbReference type="ARBA" id="ARBA00022679"/>
    </source>
</evidence>
<keyword evidence="9" id="KW-0479">Metal-binding</keyword>
<dbReference type="Proteomes" id="UP000010552">
    <property type="component" value="Unassembled WGS sequence"/>
</dbReference>
<dbReference type="FunFam" id="2.30.30.40:FF:000191">
    <property type="entry name" value="E3 ubiquitin-protein ligase SH3RF2 isoform X2"/>
    <property type="match status" value="1"/>
</dbReference>
<dbReference type="PANTHER" id="PTHR14167:SF60">
    <property type="entry name" value="E3 UBIQUITIN-PROTEIN LIGASE SH3RF2"/>
    <property type="match status" value="1"/>
</dbReference>
<feature type="domain" description="SH3" evidence="26">
    <location>
        <begin position="388"/>
        <end position="449"/>
    </location>
</feature>
<dbReference type="Pfam" id="PF07653">
    <property type="entry name" value="SH3_2"/>
    <property type="match status" value="1"/>
</dbReference>
<evidence type="ECO:0000256" key="9">
    <source>
        <dbReference type="ARBA" id="ARBA00022723"/>
    </source>
</evidence>
<protein>
    <recommendedName>
        <fullName evidence="18">E3 ubiquitin-protein ligase SH3RF2</fullName>
        <ecNumber evidence="5">2.3.2.27</ecNumber>
    </recommendedName>
    <alternativeName>
        <fullName evidence="21">Protein phosphatase 1 regulatory subunit 39</fullName>
    </alternativeName>
    <alternativeName>
        <fullName evidence="20">RING finger protein 158</fullName>
    </alternativeName>
    <alternativeName>
        <fullName evidence="22">RING-type E3 ubiquitin transferase SH3RF2</fullName>
    </alternativeName>
    <alternativeName>
        <fullName evidence="19">SH3 domain-containing RING finger protein 2</fullName>
    </alternativeName>
</protein>
<dbReference type="InParanoid" id="L5JUH7"/>
<dbReference type="CDD" id="cd11932">
    <property type="entry name" value="SH3_SH3RF2_2"/>
    <property type="match status" value="1"/>
</dbReference>
<reference evidence="29" key="1">
    <citation type="journal article" date="2013" name="Science">
        <title>Comparative analysis of bat genomes provides insight into the evolution of flight and immunity.</title>
        <authorList>
            <person name="Zhang G."/>
            <person name="Cowled C."/>
            <person name="Shi Z."/>
            <person name="Huang Z."/>
            <person name="Bishop-Lilly K.A."/>
            <person name="Fang X."/>
            <person name="Wynne J.W."/>
            <person name="Xiong Z."/>
            <person name="Baker M.L."/>
            <person name="Zhao W."/>
            <person name="Tachedjian M."/>
            <person name="Zhu Y."/>
            <person name="Zhou P."/>
            <person name="Jiang X."/>
            <person name="Ng J."/>
            <person name="Yang L."/>
            <person name="Wu L."/>
            <person name="Xiao J."/>
            <person name="Feng Y."/>
            <person name="Chen Y."/>
            <person name="Sun X."/>
            <person name="Zhang Y."/>
            <person name="Marsh G.A."/>
            <person name="Crameri G."/>
            <person name="Broder C.C."/>
            <person name="Frey K.G."/>
            <person name="Wang L.F."/>
            <person name="Wang J."/>
        </authorList>
    </citation>
    <scope>NUCLEOTIDE SEQUENCE [LARGE SCALE GENOMIC DNA]</scope>
</reference>
<dbReference type="InterPro" id="IPR035794">
    <property type="entry name" value="SH3RF2_SH3_2"/>
</dbReference>
<feature type="region of interest" description="Disordered" evidence="25">
    <location>
        <begin position="257"/>
        <end position="301"/>
    </location>
</feature>
<dbReference type="CDD" id="cd11929">
    <property type="entry name" value="SH3_SH3RF2_1"/>
    <property type="match status" value="1"/>
</dbReference>
<dbReference type="GO" id="GO:0004864">
    <property type="term" value="F:protein phosphatase inhibitor activity"/>
    <property type="evidence" value="ECO:0007669"/>
    <property type="project" value="UniProtKB-KW"/>
</dbReference>
<gene>
    <name evidence="28" type="ORF">PAL_GLEAN10016696</name>
</gene>
<accession>L5JUH7</accession>
<dbReference type="FunCoup" id="L5JUH7">
    <property type="interactions" value="11"/>
</dbReference>
<keyword evidence="6 24" id="KW-0728">SH3 domain</keyword>
<dbReference type="PRINTS" id="PR00452">
    <property type="entry name" value="SH3DOMAIN"/>
</dbReference>
<evidence type="ECO:0000256" key="1">
    <source>
        <dbReference type="ARBA" id="ARBA00000900"/>
    </source>
</evidence>
<dbReference type="eggNOG" id="KOG2177">
    <property type="taxonomic scope" value="Eukaryota"/>
</dbReference>
<evidence type="ECO:0000256" key="10">
    <source>
        <dbReference type="ARBA" id="ARBA00022737"/>
    </source>
</evidence>
<dbReference type="AlphaFoldDB" id="L5JUH7"/>
<keyword evidence="10" id="KW-0677">Repeat</keyword>
<keyword evidence="15" id="KW-0539">Nucleus</keyword>
<feature type="compositionally biased region" description="Low complexity" evidence="25">
    <location>
        <begin position="751"/>
        <end position="768"/>
    </location>
</feature>
<dbReference type="GO" id="GO:0008270">
    <property type="term" value="F:zinc ion binding"/>
    <property type="evidence" value="ECO:0007669"/>
    <property type="project" value="UniProtKB-KW"/>
</dbReference>
<dbReference type="InterPro" id="IPR028511">
    <property type="entry name" value="SH3RF2_RING-HC_Zfn"/>
</dbReference>
<dbReference type="GO" id="GO:0043066">
    <property type="term" value="P:negative regulation of apoptotic process"/>
    <property type="evidence" value="ECO:0007669"/>
    <property type="project" value="TreeGrafter"/>
</dbReference>
<dbReference type="InterPro" id="IPR050384">
    <property type="entry name" value="Endophilin_SH3RF"/>
</dbReference>
<feature type="region of interest" description="Disordered" evidence="25">
    <location>
        <begin position="461"/>
        <end position="497"/>
    </location>
</feature>
<dbReference type="FunFam" id="2.30.30.40:FF:000063">
    <property type="entry name" value="Putative E3 ubiquitin-protein ligase SH3RF1"/>
    <property type="match status" value="1"/>
</dbReference>
<dbReference type="SMART" id="SM00326">
    <property type="entry name" value="SH3"/>
    <property type="match status" value="3"/>
</dbReference>
<dbReference type="CDD" id="cd16749">
    <property type="entry name" value="RING-HC_SH3RF2"/>
    <property type="match status" value="1"/>
</dbReference>
<keyword evidence="12" id="KW-0833">Ubl conjugation pathway</keyword>
<dbReference type="SUPFAM" id="SSF57850">
    <property type="entry name" value="RING/U-box"/>
    <property type="match status" value="1"/>
</dbReference>
<dbReference type="Gene3D" id="2.30.30.40">
    <property type="entry name" value="SH3 Domains"/>
    <property type="match status" value="3"/>
</dbReference>
<evidence type="ECO:0000256" key="22">
    <source>
        <dbReference type="ARBA" id="ARBA00084054"/>
    </source>
</evidence>
<evidence type="ECO:0000259" key="27">
    <source>
        <dbReference type="PROSITE" id="PS50089"/>
    </source>
</evidence>
<dbReference type="SUPFAM" id="SSF50044">
    <property type="entry name" value="SH3-domain"/>
    <property type="match status" value="3"/>
</dbReference>
<dbReference type="InterPro" id="IPR017907">
    <property type="entry name" value="Znf_RING_CS"/>
</dbReference>
<dbReference type="InterPro" id="IPR001841">
    <property type="entry name" value="Znf_RING"/>
</dbReference>
<feature type="compositionally biased region" description="Polar residues" evidence="25">
    <location>
        <begin position="263"/>
        <end position="287"/>
    </location>
</feature>
<keyword evidence="11 23" id="KW-0863">Zinc-finger</keyword>
<dbReference type="GO" id="GO:0046330">
    <property type="term" value="P:positive regulation of JNK cascade"/>
    <property type="evidence" value="ECO:0007669"/>
    <property type="project" value="TreeGrafter"/>
</dbReference>
<organism evidence="28 29">
    <name type="scientific">Pteropus alecto</name>
    <name type="common">Black flying fox</name>
    <dbReference type="NCBI Taxonomy" id="9402"/>
    <lineage>
        <taxon>Eukaryota</taxon>
        <taxon>Metazoa</taxon>
        <taxon>Chordata</taxon>
        <taxon>Craniata</taxon>
        <taxon>Vertebrata</taxon>
        <taxon>Euteleostomi</taxon>
        <taxon>Mammalia</taxon>
        <taxon>Eutheria</taxon>
        <taxon>Laurasiatheria</taxon>
        <taxon>Chiroptera</taxon>
        <taxon>Yinpterochiroptera</taxon>
        <taxon>Pteropodoidea</taxon>
        <taxon>Pteropodidae</taxon>
        <taxon>Pteropodinae</taxon>
        <taxon>Pteropus</taxon>
    </lineage>
</organism>
<dbReference type="GO" id="GO:0061630">
    <property type="term" value="F:ubiquitin protein ligase activity"/>
    <property type="evidence" value="ECO:0007669"/>
    <property type="project" value="UniProtKB-EC"/>
</dbReference>
<feature type="domain" description="SH3" evidence="26">
    <location>
        <begin position="187"/>
        <end position="252"/>
    </location>
</feature>
<dbReference type="GO" id="GO:0016567">
    <property type="term" value="P:protein ubiquitination"/>
    <property type="evidence" value="ECO:0007669"/>
    <property type="project" value="TreeGrafter"/>
</dbReference>
<comment type="subcellular location">
    <subcellularLocation>
        <location evidence="2">Nucleus</location>
    </subcellularLocation>
</comment>
<keyword evidence="16" id="KW-0650">Protein phosphatase inhibitor</keyword>
<dbReference type="InterPro" id="IPR035792">
    <property type="entry name" value="SH3RF2_SH3_1"/>
</dbReference>
<keyword evidence="13" id="KW-0862">Zinc</keyword>
<evidence type="ECO:0000313" key="28">
    <source>
        <dbReference type="EMBL" id="ELK02950.1"/>
    </source>
</evidence>
<feature type="domain" description="RING-type" evidence="27">
    <location>
        <begin position="12"/>
        <end position="53"/>
    </location>
</feature>
<sequence length="768" mass="83186">MDDVTLLDLLACPVCFEKLDVTAKVLPCQHTFCKPCLQRIFKAHKELRCPECRTLVFCSIEALPANLLLVRLLDGVRSGQSTGRGGSFRRPGVLASQDSRKSRTNLRSLQSSPFRLVPNIRIHMDGVPRAKALCNYRGQNPGDLRFNKGDVILLRRQLDENWFQGEINGASGFFPASSVEVIKQLPQPPPLCRALYNFDLRDKDKSDNQDCLTFLKDDIITVISRVDENWAEGKLGDKVGIFPILFVEPNLTARHLLEKNKGRQSSRTKSMSLVSSSSRGKAANTPTLRRGPGSRRKGPGQFSITTALNTLNRMVHSPPGRHMVEISTPVLISSSNPSVITQHMEKADAPPSSLGQVAPPPVSEIQASGPAIRLGKPVSIPEFFLFLIACIQFVALHSYSAHGPDELDLQKGEGIRVLGKYQDGWLKGVSLITGRVGIFPNNYVIPIFSLGDLHIVGALSPEEGNKDGEKTENRITGEADKLRKTSSSPDSRSPGLYATWTLSTSSVSSQGSISEGDPRQSRPFKSVFVPTAIVNPVRSTAGLGTLGRGSLRKGRSSMRKNGSLQRPVQSGIPTLVVGSLRRSPTMVVRPQQFQFHQPLGVPSTAMAEMGPKPTPTGEPGLTCVGRGSDTRIHSAASSIIMEGKEIPIKSEPLPKPPASAPPSILVKPENSRNGSEKQVKTVRFQNYSPPPSKHSTSHPTSGKPEQPAAPKGSQPEAAPLGPEMTILFAHRSGCHSGQQTELRRKSTFGKTTTPASTASATQTVFPSK</sequence>
<evidence type="ECO:0000256" key="21">
    <source>
        <dbReference type="ARBA" id="ARBA00082659"/>
    </source>
</evidence>
<evidence type="ECO:0000256" key="3">
    <source>
        <dbReference type="ARBA" id="ARBA00004906"/>
    </source>
</evidence>
<evidence type="ECO:0000256" key="4">
    <source>
        <dbReference type="ARBA" id="ARBA00008649"/>
    </source>
</evidence>
<proteinExistence type="inferred from homology"/>
<evidence type="ECO:0000256" key="24">
    <source>
        <dbReference type="PROSITE-ProRule" id="PRU00192"/>
    </source>
</evidence>
<evidence type="ECO:0000256" key="11">
    <source>
        <dbReference type="ARBA" id="ARBA00022771"/>
    </source>
</evidence>
<dbReference type="CDD" id="cd11784">
    <property type="entry name" value="SH3_SH3RF2_3"/>
    <property type="match status" value="1"/>
</dbReference>
<dbReference type="PROSITE" id="PS00518">
    <property type="entry name" value="ZF_RING_1"/>
    <property type="match status" value="1"/>
</dbReference>
<dbReference type="InterPro" id="IPR001452">
    <property type="entry name" value="SH3_domain"/>
</dbReference>
<dbReference type="STRING" id="9402.L5JUH7"/>
<evidence type="ECO:0000256" key="25">
    <source>
        <dbReference type="SAM" id="MobiDB-lite"/>
    </source>
</evidence>
<keyword evidence="7" id="KW-0597">Phosphoprotein</keyword>
<evidence type="ECO:0000256" key="6">
    <source>
        <dbReference type="ARBA" id="ARBA00022443"/>
    </source>
</evidence>
<dbReference type="EMBL" id="KB031114">
    <property type="protein sequence ID" value="ELK02950.1"/>
    <property type="molecule type" value="Genomic_DNA"/>
</dbReference>
<feature type="domain" description="SH3" evidence="26">
    <location>
        <begin position="125"/>
        <end position="184"/>
    </location>
</feature>
<evidence type="ECO:0000256" key="2">
    <source>
        <dbReference type="ARBA" id="ARBA00004123"/>
    </source>
</evidence>
<dbReference type="InterPro" id="IPR036028">
    <property type="entry name" value="SH3-like_dom_sf"/>
</dbReference>
<dbReference type="SMART" id="SM00184">
    <property type="entry name" value="RING"/>
    <property type="match status" value="1"/>
</dbReference>
<comment type="pathway">
    <text evidence="3">Protein modification; protein ubiquitination.</text>
</comment>
<evidence type="ECO:0000256" key="13">
    <source>
        <dbReference type="ARBA" id="ARBA00022833"/>
    </source>
</evidence>
<evidence type="ECO:0000256" key="20">
    <source>
        <dbReference type="ARBA" id="ARBA00080383"/>
    </source>
</evidence>
<dbReference type="Pfam" id="PF00018">
    <property type="entry name" value="SH3_1"/>
    <property type="match status" value="1"/>
</dbReference>
<evidence type="ECO:0000256" key="7">
    <source>
        <dbReference type="ARBA" id="ARBA00022553"/>
    </source>
</evidence>
<feature type="compositionally biased region" description="Basic and acidic residues" evidence="25">
    <location>
        <begin position="463"/>
        <end position="483"/>
    </location>
</feature>
<dbReference type="GO" id="GO:0032436">
    <property type="term" value="P:positive regulation of proteasomal ubiquitin-dependent protein catabolic process"/>
    <property type="evidence" value="ECO:0007669"/>
    <property type="project" value="UniProtKB-ARBA"/>
</dbReference>
<evidence type="ECO:0000256" key="15">
    <source>
        <dbReference type="ARBA" id="ARBA00023242"/>
    </source>
</evidence>
<evidence type="ECO:0000256" key="18">
    <source>
        <dbReference type="ARBA" id="ARBA00069652"/>
    </source>
</evidence>
<keyword evidence="14" id="KW-0832">Ubl conjugation</keyword>